<reference evidence="1 2" key="1">
    <citation type="submission" date="2017-02" db="EMBL/GenBank/DDBJ databases">
        <title>The complete genomic sequence of a novel cold adapted crude oil-degrading bacterium Planococcus qaidamina Y42.</title>
        <authorList>
            <person name="Yang R."/>
        </authorList>
    </citation>
    <scope>NUCLEOTIDE SEQUENCE [LARGE SCALE GENOMIC DNA]</scope>
    <source>
        <strain evidence="1 2">Y42</strain>
    </source>
</reference>
<dbReference type="EMBL" id="CP019640">
    <property type="protein sequence ID" value="AQQ54759.1"/>
    <property type="molecule type" value="Genomic_DNA"/>
</dbReference>
<proteinExistence type="predicted"/>
<sequence length="183" mass="21546">MQIYKLFSQNPTSTKKKILKFSNLSTGVITGSSEKFFGLRIEPEQYREFLNGINKHLLKNRINQHIMTDYKFMEFIRQSSRLNFNLSDITFYDQERYENDELIKEIKAELWKSDNELILDLLEEAVSNGYRVFSITGDFKNNLDQLKMIKIYANGTISIENSVQEEEEYPIIDFLINGPEVFS</sequence>
<dbReference type="AlphaFoldDB" id="A0A1Q2L2V7"/>
<name>A0A1Q2L2V7_9BACL</name>
<dbReference type="RefSeq" id="WP_077590659.1">
    <property type="nucleotide sequence ID" value="NZ_CP019640.1"/>
</dbReference>
<protein>
    <submittedName>
        <fullName evidence="1">Uncharacterized protein</fullName>
    </submittedName>
</protein>
<gene>
    <name evidence="1" type="ORF">B0X71_17730</name>
</gene>
<dbReference type="KEGG" id="pmar:B0X71_17730"/>
<keyword evidence="2" id="KW-1185">Reference proteome</keyword>
<evidence type="ECO:0000313" key="1">
    <source>
        <dbReference type="EMBL" id="AQQ54759.1"/>
    </source>
</evidence>
<accession>A0A1Q2L2V7</accession>
<evidence type="ECO:0000313" key="2">
    <source>
        <dbReference type="Proteomes" id="UP000188184"/>
    </source>
</evidence>
<dbReference type="Proteomes" id="UP000188184">
    <property type="component" value="Chromosome"/>
</dbReference>
<organism evidence="1 2">
    <name type="scientific">Planococcus lenghuensis</name>
    <dbReference type="NCBI Taxonomy" id="2213202"/>
    <lineage>
        <taxon>Bacteria</taxon>
        <taxon>Bacillati</taxon>
        <taxon>Bacillota</taxon>
        <taxon>Bacilli</taxon>
        <taxon>Bacillales</taxon>
        <taxon>Caryophanaceae</taxon>
        <taxon>Planococcus</taxon>
    </lineage>
</organism>
<dbReference type="OrthoDB" id="3010239at2"/>